<dbReference type="EMBL" id="BKCJ011754891">
    <property type="protein sequence ID" value="GFD50240.1"/>
    <property type="molecule type" value="Genomic_DNA"/>
</dbReference>
<organism evidence="1">
    <name type="scientific">Tanacetum cinerariifolium</name>
    <name type="common">Dalmatian daisy</name>
    <name type="synonym">Chrysanthemum cinerariifolium</name>
    <dbReference type="NCBI Taxonomy" id="118510"/>
    <lineage>
        <taxon>Eukaryota</taxon>
        <taxon>Viridiplantae</taxon>
        <taxon>Streptophyta</taxon>
        <taxon>Embryophyta</taxon>
        <taxon>Tracheophyta</taxon>
        <taxon>Spermatophyta</taxon>
        <taxon>Magnoliopsida</taxon>
        <taxon>eudicotyledons</taxon>
        <taxon>Gunneridae</taxon>
        <taxon>Pentapetalae</taxon>
        <taxon>asterids</taxon>
        <taxon>campanulids</taxon>
        <taxon>Asterales</taxon>
        <taxon>Asteraceae</taxon>
        <taxon>Asteroideae</taxon>
        <taxon>Anthemideae</taxon>
        <taxon>Anthemidinae</taxon>
        <taxon>Tanacetum</taxon>
    </lineage>
</organism>
<dbReference type="AlphaFoldDB" id="A0A699WVE4"/>
<proteinExistence type="predicted"/>
<accession>A0A699WVE4</accession>
<feature type="non-terminal residue" evidence="1">
    <location>
        <position position="1"/>
    </location>
</feature>
<feature type="non-terminal residue" evidence="1">
    <location>
        <position position="117"/>
    </location>
</feature>
<evidence type="ECO:0000313" key="1">
    <source>
        <dbReference type="EMBL" id="GFD50240.1"/>
    </source>
</evidence>
<reference evidence="1" key="1">
    <citation type="journal article" date="2019" name="Sci. Rep.">
        <title>Draft genome of Tanacetum cinerariifolium, the natural source of mosquito coil.</title>
        <authorList>
            <person name="Yamashiro T."/>
            <person name="Shiraishi A."/>
            <person name="Satake H."/>
            <person name="Nakayama K."/>
        </authorList>
    </citation>
    <scope>NUCLEOTIDE SEQUENCE</scope>
</reference>
<protein>
    <submittedName>
        <fullName evidence="1">Uncharacterized protein</fullName>
    </submittedName>
</protein>
<name>A0A699WVE4_TANCI</name>
<sequence>AAAGHDVAGTVRRRRVRIEPTQHKGFLKACICVWKDTANVSFEQIRQRLKEEYSWNIGTNTVQKLYYSERARVYDTHNESGTVEQQGPIKTADEDLEQLRVHFRQRQTYLLTTFGHQ</sequence>
<comment type="caution">
    <text evidence="1">The sequence shown here is derived from an EMBL/GenBank/DDBJ whole genome shotgun (WGS) entry which is preliminary data.</text>
</comment>
<gene>
    <name evidence="1" type="ORF">Tci_922209</name>
</gene>